<proteinExistence type="predicted"/>
<comment type="caution">
    <text evidence="5">The sequence shown here is derived from an EMBL/GenBank/DDBJ whole genome shotgun (WGS) entry which is preliminary data.</text>
</comment>
<dbReference type="InterPro" id="IPR036388">
    <property type="entry name" value="WH-like_DNA-bd_sf"/>
</dbReference>
<dbReference type="EMBL" id="BAAAHG010000034">
    <property type="protein sequence ID" value="GAA0920393.1"/>
    <property type="molecule type" value="Genomic_DNA"/>
</dbReference>
<name>A0ABN1P0X5_9ACTN</name>
<gene>
    <name evidence="5" type="ORF">GCM10009549_38930</name>
</gene>
<dbReference type="PANTHER" id="PTHR33204:SF37">
    <property type="entry name" value="HTH-TYPE TRANSCRIPTIONAL REGULATOR YODB"/>
    <property type="match status" value="1"/>
</dbReference>
<feature type="domain" description="HTH hxlR-type" evidence="4">
    <location>
        <begin position="6"/>
        <end position="104"/>
    </location>
</feature>
<keyword evidence="2" id="KW-0238">DNA-binding</keyword>
<dbReference type="SUPFAM" id="SSF46785">
    <property type="entry name" value="Winged helix' DNA-binding domain"/>
    <property type="match status" value="1"/>
</dbReference>
<evidence type="ECO:0000256" key="3">
    <source>
        <dbReference type="ARBA" id="ARBA00023163"/>
    </source>
</evidence>
<evidence type="ECO:0000313" key="5">
    <source>
        <dbReference type="EMBL" id="GAA0920393.1"/>
    </source>
</evidence>
<keyword evidence="6" id="KW-1185">Reference proteome</keyword>
<dbReference type="PANTHER" id="PTHR33204">
    <property type="entry name" value="TRANSCRIPTIONAL REGULATOR, MARR FAMILY"/>
    <property type="match status" value="1"/>
</dbReference>
<evidence type="ECO:0000256" key="1">
    <source>
        <dbReference type="ARBA" id="ARBA00023015"/>
    </source>
</evidence>
<accession>A0ABN1P0X5</accession>
<evidence type="ECO:0000313" key="6">
    <source>
        <dbReference type="Proteomes" id="UP001501005"/>
    </source>
</evidence>
<dbReference type="Pfam" id="PF01638">
    <property type="entry name" value="HxlR"/>
    <property type="match status" value="1"/>
</dbReference>
<organism evidence="5 6">
    <name type="scientific">Streptomyces thermoalcalitolerans</name>
    <dbReference type="NCBI Taxonomy" id="65605"/>
    <lineage>
        <taxon>Bacteria</taxon>
        <taxon>Bacillati</taxon>
        <taxon>Actinomycetota</taxon>
        <taxon>Actinomycetes</taxon>
        <taxon>Kitasatosporales</taxon>
        <taxon>Streptomycetaceae</taxon>
        <taxon>Streptomyces</taxon>
    </lineage>
</organism>
<protein>
    <submittedName>
        <fullName evidence="5">Helix-turn-helix domain-containing protein</fullName>
    </submittedName>
</protein>
<reference evidence="5 6" key="1">
    <citation type="journal article" date="2019" name="Int. J. Syst. Evol. Microbiol.">
        <title>The Global Catalogue of Microorganisms (GCM) 10K type strain sequencing project: providing services to taxonomists for standard genome sequencing and annotation.</title>
        <authorList>
            <consortium name="The Broad Institute Genomics Platform"/>
            <consortium name="The Broad Institute Genome Sequencing Center for Infectious Disease"/>
            <person name="Wu L."/>
            <person name="Ma J."/>
        </authorList>
    </citation>
    <scope>NUCLEOTIDE SEQUENCE [LARGE SCALE GENOMIC DNA]</scope>
    <source>
        <strain evidence="5 6">JCM 10673</strain>
    </source>
</reference>
<dbReference type="InterPro" id="IPR036390">
    <property type="entry name" value="WH_DNA-bd_sf"/>
</dbReference>
<sequence>MFSAQCPSRSILDRITSRWGVLVLAALRGRVLRFSELRRTVEGVSEKMLAQTLQTLEREGFVRRTAYPVVPPRVEYALTPLGEEAAGLVVGFVQWAEQKAPEVLRARADYDARHR</sequence>
<dbReference type="Proteomes" id="UP001501005">
    <property type="component" value="Unassembled WGS sequence"/>
</dbReference>
<dbReference type="InterPro" id="IPR002577">
    <property type="entry name" value="HTH_HxlR"/>
</dbReference>
<evidence type="ECO:0000256" key="2">
    <source>
        <dbReference type="ARBA" id="ARBA00023125"/>
    </source>
</evidence>
<dbReference type="Gene3D" id="1.10.10.10">
    <property type="entry name" value="Winged helix-like DNA-binding domain superfamily/Winged helix DNA-binding domain"/>
    <property type="match status" value="1"/>
</dbReference>
<keyword evidence="3" id="KW-0804">Transcription</keyword>
<keyword evidence="1" id="KW-0805">Transcription regulation</keyword>
<dbReference type="PROSITE" id="PS51118">
    <property type="entry name" value="HTH_HXLR"/>
    <property type="match status" value="1"/>
</dbReference>
<evidence type="ECO:0000259" key="4">
    <source>
        <dbReference type="PROSITE" id="PS51118"/>
    </source>
</evidence>